<evidence type="ECO:0000256" key="1">
    <source>
        <dbReference type="ARBA" id="ARBA00010541"/>
    </source>
</evidence>
<name>A0ABP0Q7V2_9DINO</name>
<evidence type="ECO:0000259" key="4">
    <source>
        <dbReference type="PROSITE" id="PS50106"/>
    </source>
</evidence>
<keyword evidence="3" id="KW-0378">Hydrolase</keyword>
<evidence type="ECO:0000313" key="5">
    <source>
        <dbReference type="EMBL" id="CAK9084312.1"/>
    </source>
</evidence>
<keyword evidence="2" id="KW-0645">Protease</keyword>
<evidence type="ECO:0000256" key="3">
    <source>
        <dbReference type="ARBA" id="ARBA00022801"/>
    </source>
</evidence>
<dbReference type="Gene3D" id="2.40.10.10">
    <property type="entry name" value="Trypsin-like serine proteases"/>
    <property type="match status" value="1"/>
</dbReference>
<dbReference type="Gene3D" id="2.30.42.10">
    <property type="match status" value="1"/>
</dbReference>
<evidence type="ECO:0000313" key="6">
    <source>
        <dbReference type="Proteomes" id="UP001642484"/>
    </source>
</evidence>
<dbReference type="InterPro" id="IPR043504">
    <property type="entry name" value="Peptidase_S1_PA_chymotrypsin"/>
</dbReference>
<dbReference type="PROSITE" id="PS50106">
    <property type="entry name" value="PDZ"/>
    <property type="match status" value="1"/>
</dbReference>
<sequence length="181" mass="18902">MVLNALGIPHHSTAALVARPRSAIFPGSVVGVNTAILSTSGTFSGVGFALPIDTVAKNVGAMIEEGYVSRPSIGVELAPDSVSGALGVPGAMVMKVVPGGPAQQAGMRALHGGQLGDVIVRMGGRQISSSSDVFRYLDQRKPGEEIVMQVQRPSPDVNDERPDLVDLKIRLGRSNSKMVVY</sequence>
<dbReference type="Proteomes" id="UP001642484">
    <property type="component" value="Unassembled WGS sequence"/>
</dbReference>
<gene>
    <name evidence="5" type="ORF">CCMP2556_LOCUS41026</name>
</gene>
<dbReference type="Pfam" id="PF13180">
    <property type="entry name" value="PDZ_2"/>
    <property type="match status" value="1"/>
</dbReference>
<comment type="similarity">
    <text evidence="1">Belongs to the peptidase S1C family.</text>
</comment>
<evidence type="ECO:0000256" key="2">
    <source>
        <dbReference type="ARBA" id="ARBA00022670"/>
    </source>
</evidence>
<reference evidence="5 6" key="1">
    <citation type="submission" date="2024-02" db="EMBL/GenBank/DDBJ databases">
        <authorList>
            <person name="Chen Y."/>
            <person name="Shah S."/>
            <person name="Dougan E. K."/>
            <person name="Thang M."/>
            <person name="Chan C."/>
        </authorList>
    </citation>
    <scope>NUCLEOTIDE SEQUENCE [LARGE SCALE GENOMIC DNA]</scope>
</reference>
<dbReference type="PRINTS" id="PR00834">
    <property type="entry name" value="PROTEASES2C"/>
</dbReference>
<dbReference type="PANTHER" id="PTHR43343">
    <property type="entry name" value="PEPTIDASE S12"/>
    <property type="match status" value="1"/>
</dbReference>
<dbReference type="SMART" id="SM00228">
    <property type="entry name" value="PDZ"/>
    <property type="match status" value="1"/>
</dbReference>
<proteinExistence type="inferred from homology"/>
<dbReference type="InterPro" id="IPR036034">
    <property type="entry name" value="PDZ_sf"/>
</dbReference>
<protein>
    <recommendedName>
        <fullName evidence="4">PDZ domain-containing protein</fullName>
    </recommendedName>
</protein>
<feature type="domain" description="PDZ" evidence="4">
    <location>
        <begin position="62"/>
        <end position="154"/>
    </location>
</feature>
<dbReference type="PANTHER" id="PTHR43343:SF3">
    <property type="entry name" value="PROTEASE DO-LIKE 8, CHLOROPLASTIC"/>
    <property type="match status" value="1"/>
</dbReference>
<organism evidence="5 6">
    <name type="scientific">Durusdinium trenchii</name>
    <dbReference type="NCBI Taxonomy" id="1381693"/>
    <lineage>
        <taxon>Eukaryota</taxon>
        <taxon>Sar</taxon>
        <taxon>Alveolata</taxon>
        <taxon>Dinophyceae</taxon>
        <taxon>Suessiales</taxon>
        <taxon>Symbiodiniaceae</taxon>
        <taxon>Durusdinium</taxon>
    </lineage>
</organism>
<dbReference type="InterPro" id="IPR001478">
    <property type="entry name" value="PDZ"/>
</dbReference>
<dbReference type="SUPFAM" id="SSF50156">
    <property type="entry name" value="PDZ domain-like"/>
    <property type="match status" value="1"/>
</dbReference>
<dbReference type="InterPro" id="IPR051201">
    <property type="entry name" value="Chloro_Bact_Ser_Proteases"/>
</dbReference>
<comment type="caution">
    <text evidence="5">The sequence shown here is derived from an EMBL/GenBank/DDBJ whole genome shotgun (WGS) entry which is preliminary data.</text>
</comment>
<accession>A0ABP0Q7V2</accession>
<dbReference type="EMBL" id="CAXAMN010024162">
    <property type="protein sequence ID" value="CAK9084312.1"/>
    <property type="molecule type" value="Genomic_DNA"/>
</dbReference>
<dbReference type="InterPro" id="IPR001940">
    <property type="entry name" value="Peptidase_S1C"/>
</dbReference>
<keyword evidence="6" id="KW-1185">Reference proteome</keyword>